<evidence type="ECO:0000256" key="1">
    <source>
        <dbReference type="SAM" id="Phobius"/>
    </source>
</evidence>
<keyword evidence="1" id="KW-0812">Transmembrane</keyword>
<accession>A0A7W6GQ12</accession>
<evidence type="ECO:0000313" key="3">
    <source>
        <dbReference type="Proteomes" id="UP000552757"/>
    </source>
</evidence>
<dbReference type="EMBL" id="JACIEB010000002">
    <property type="protein sequence ID" value="MBB3981589.1"/>
    <property type="molecule type" value="Genomic_DNA"/>
</dbReference>
<organism evidence="2 3">
    <name type="scientific">Sphingobium fontiphilum</name>
    <dbReference type="NCBI Taxonomy" id="944425"/>
    <lineage>
        <taxon>Bacteria</taxon>
        <taxon>Pseudomonadati</taxon>
        <taxon>Pseudomonadota</taxon>
        <taxon>Alphaproteobacteria</taxon>
        <taxon>Sphingomonadales</taxon>
        <taxon>Sphingomonadaceae</taxon>
        <taxon>Sphingobium</taxon>
    </lineage>
</organism>
<gene>
    <name evidence="2" type="ORF">GGR44_001236</name>
</gene>
<name>A0A7W6GQ12_9SPHN</name>
<dbReference type="Proteomes" id="UP000552757">
    <property type="component" value="Unassembled WGS sequence"/>
</dbReference>
<sequence>MDEEIGEQNNRRGWLRWLGIGVGMVPLVLAGLWTQRAPIAENFINREFNKRGVRGSYDLIDIGLRTQRIENIVLGDPNNPDLTARWVEVDISFTDLTPTVAAIRAGGVRMRGALRDNVLTLGELDKFRGAASTEPFALPDLVVALKDARMGLTTDYGAVGIALDGRGNLQSGFSGRVGAAMPRGRIAGCGMTDARGFFDLSIAAGRPHIAGPVSAAALGCPQAVLARPGGAIDLTLGEALDRWNGRAALRADAVRAQGVVMSRPDLKVDFDGHGQDMTANVRLTGQAFRGGGVLAEGVALDSRWSLGGGMEGRGALTARNVRMASADPLASLRQSTAATPVGPLMQRLAQAVRDAGRDNGLRGRFALARRGAGGSIVIDEAALSARSGARVQLAPGGRMQISWPGPAGVPIDWALNGSLTSEGGGLPRAALRLARRAGGGFGGQLFVDPYAAGDARLALEPVRFVAGADGRTHFATHLQMDGPLADGGLRGLSLPLEGDVAPGGAVRVNPRCVPLSFDSVRYAGFALGRTRQTLCPAEGGALLAYGPGGLRGGAEVAKLDLQGTSGDSPMRLTADRARMALSDGAFALNGAQWLIGPQDAPVRLAAARLDGRFGADGIGGTMAGGEGRIGTVPLLIEKAEGPWRFDKGVLSLKAGLTVKDAQTPGRFNPLDARDFSLSMRDGRIVASASLTAPRNGATVAAVVIGHDLGSGEGQADLKVPGLVFGEGLRPEDVTGLARGVVANVKATVTGEGQVRWKGDKVTSDGVFRTDNASLAAAFGPVDGLSGELRFTDLIGLVSAPGQEVRIASTNPGVAVRDGVVKYQLLPGQKVRLEGGEWPFAGGRLLLLPTVMDFSADSERYMTFRVIGLDAGAFIQTLELENISATGTFDGIMPLIFNQQGGRVAGGVLVARQQGMPPLIMPEGVLPTIPCDPKRQSGTLSYVGPVSNEQVGAMGKLAFDALKDLQYKCLTILMDGALDGEMVTNVVFNGVNRGQLGGAPAGLAGNFTGLPFIFNVRISAPFRGLMGTPQSLVDPNALIRNSLGDDYQDKLREGVAVQPSESETMPNGERK</sequence>
<dbReference type="Pfam" id="PF11739">
    <property type="entry name" value="YdbH-like"/>
    <property type="match status" value="2"/>
</dbReference>
<feature type="transmembrane region" description="Helical" evidence="1">
    <location>
        <begin position="14"/>
        <end position="33"/>
    </location>
</feature>
<comment type="caution">
    <text evidence="2">The sequence shown here is derived from an EMBL/GenBank/DDBJ whole genome shotgun (WGS) entry which is preliminary data.</text>
</comment>
<reference evidence="2 3" key="1">
    <citation type="submission" date="2020-08" db="EMBL/GenBank/DDBJ databases">
        <title>Genomic Encyclopedia of Type Strains, Phase IV (KMG-IV): sequencing the most valuable type-strain genomes for metagenomic binning, comparative biology and taxonomic classification.</title>
        <authorList>
            <person name="Goeker M."/>
        </authorList>
    </citation>
    <scope>NUCLEOTIDE SEQUENCE [LARGE SCALE GENOMIC DNA]</scope>
    <source>
        <strain evidence="2 3">DSM 29348</strain>
    </source>
</reference>
<keyword evidence="1" id="KW-0472">Membrane</keyword>
<protein>
    <recommendedName>
        <fullName evidence="4">Exoprotein</fullName>
    </recommendedName>
</protein>
<dbReference type="RefSeq" id="WP_183954561.1">
    <property type="nucleotide sequence ID" value="NZ_JACIEB010000002.1"/>
</dbReference>
<evidence type="ECO:0000313" key="2">
    <source>
        <dbReference type="EMBL" id="MBB3981589.1"/>
    </source>
</evidence>
<keyword evidence="1" id="KW-1133">Transmembrane helix</keyword>
<dbReference type="AlphaFoldDB" id="A0A7W6GQ12"/>
<proteinExistence type="predicted"/>
<keyword evidence="3" id="KW-1185">Reference proteome</keyword>
<evidence type="ECO:0008006" key="4">
    <source>
        <dbReference type="Google" id="ProtNLM"/>
    </source>
</evidence>
<dbReference type="InterPro" id="IPR021730">
    <property type="entry name" value="YdbH"/>
</dbReference>